<dbReference type="InterPro" id="IPR027477">
    <property type="entry name" value="Succ_DH/fumarate_Rdtase_cat_sf"/>
</dbReference>
<dbReference type="PANTHER" id="PTHR42716">
    <property type="entry name" value="L-ASPARTATE OXIDASE"/>
    <property type="match status" value="1"/>
</dbReference>
<evidence type="ECO:0000256" key="7">
    <source>
        <dbReference type="ARBA" id="ARBA00022827"/>
    </source>
</evidence>
<dbReference type="EC" id="1.4.3.16" evidence="4 10"/>
<feature type="active site" description="Proton acceptor" evidence="11">
    <location>
        <position position="276"/>
    </location>
</feature>
<evidence type="ECO:0000256" key="6">
    <source>
        <dbReference type="ARBA" id="ARBA00022642"/>
    </source>
</evidence>
<protein>
    <recommendedName>
        <fullName evidence="4 10">L-aspartate oxidase</fullName>
        <ecNumber evidence="4 10">1.4.3.16</ecNumber>
    </recommendedName>
</protein>
<evidence type="ECO:0000256" key="5">
    <source>
        <dbReference type="ARBA" id="ARBA00022630"/>
    </source>
</evidence>
<dbReference type="NCBIfam" id="TIGR00551">
    <property type="entry name" value="nadB"/>
    <property type="match status" value="1"/>
</dbReference>
<keyword evidence="5 12" id="KW-0285">Flavoprotein</keyword>
<sequence length="509" mass="56937">MPRKVDFLVVGSGIAGLTFAIKSAKYGSVLVLTKKHKAESNTNYAQGGIAGVFGKDDSFESHIEDTLKVGDGLCHRDAVEIMVREGPELIRELYQIGCRFSVDKDGNFELGQEGGHSHRRIVHARDYTGQEIERVLLEEAKKCDITISENEIVLDLIVQDNECLGIYYFDLNTQQIETIFASATVLATGGIGQVYEHTTNPPIATGDGIAMAFRAGAEIANMEFVQFHPTAVYNIKIDGRSFLISEAVRGEGGILKTRAGKPFMKKYHPLENLAPRDVVARACVMEMLENNDPYVLLDLTHLKPDYLRNRFPTIYETCLRWGFDITREPIPVVPAAHYLCGGIRVNTWGETSVKRLFALGECACTGVHGANRLASNSLLEALVFAARAAKRVSHLQTLRLKRLPKLKPVAKTGPDFKIPIKSIMSQYVNVIRTEEGLKKASEMINKFQQQFEPGIHLINAESRNMVDVAWLIVESCLIRKESRGLHYIKEYPEKDEEFLRDTVIQRSPK</sequence>
<comment type="similarity">
    <text evidence="3 12">Belongs to the FAD-dependent oxidoreductase 2 family. NadB subfamily.</text>
</comment>
<evidence type="ECO:0000313" key="15">
    <source>
        <dbReference type="EMBL" id="HGE77391.1"/>
    </source>
</evidence>
<comment type="function">
    <text evidence="12">Catalyzes the oxidation of L-aspartate to iminoaspartate.</text>
</comment>
<dbReference type="EMBL" id="DTOZ01000004">
    <property type="protein sequence ID" value="HGE77391.1"/>
    <property type="molecule type" value="Genomic_DNA"/>
</dbReference>
<dbReference type="Pfam" id="PF00890">
    <property type="entry name" value="FAD_binding_2"/>
    <property type="match status" value="1"/>
</dbReference>
<evidence type="ECO:0000256" key="3">
    <source>
        <dbReference type="ARBA" id="ARBA00008562"/>
    </source>
</evidence>
<comment type="caution">
    <text evidence="15">The sequence shown here is derived from an EMBL/GenBank/DDBJ whole genome shotgun (WGS) entry which is preliminary data.</text>
</comment>
<evidence type="ECO:0000259" key="14">
    <source>
        <dbReference type="Pfam" id="PF02910"/>
    </source>
</evidence>
<reference evidence="15" key="1">
    <citation type="journal article" date="2020" name="mSystems">
        <title>Genome- and Community-Level Interaction Insights into Carbon Utilization and Element Cycling Functions of Hydrothermarchaeota in Hydrothermal Sediment.</title>
        <authorList>
            <person name="Zhou Z."/>
            <person name="Liu Y."/>
            <person name="Xu W."/>
            <person name="Pan J."/>
            <person name="Luo Z.H."/>
            <person name="Li M."/>
        </authorList>
    </citation>
    <scope>NUCLEOTIDE SEQUENCE [LARGE SCALE GENOMIC DNA]</scope>
    <source>
        <strain evidence="15">SpSt-961</strain>
    </source>
</reference>
<dbReference type="InterPro" id="IPR005288">
    <property type="entry name" value="NadB"/>
</dbReference>
<keyword evidence="8 12" id="KW-0560">Oxidoreductase</keyword>
<comment type="catalytic activity">
    <reaction evidence="9">
        <text>L-aspartate + O2 = iminosuccinate + H2O2</text>
        <dbReference type="Rhea" id="RHEA:25876"/>
        <dbReference type="ChEBI" id="CHEBI:15379"/>
        <dbReference type="ChEBI" id="CHEBI:16240"/>
        <dbReference type="ChEBI" id="CHEBI:29991"/>
        <dbReference type="ChEBI" id="CHEBI:77875"/>
        <dbReference type="EC" id="1.4.3.16"/>
    </reaction>
    <physiologicalReaction direction="left-to-right" evidence="9">
        <dbReference type="Rhea" id="RHEA:25877"/>
    </physiologicalReaction>
</comment>
<dbReference type="Pfam" id="PF02910">
    <property type="entry name" value="Succ_DH_flav_C"/>
    <property type="match status" value="1"/>
</dbReference>
<feature type="domain" description="Fumarate reductase/succinate dehydrogenase flavoprotein-like C-terminal" evidence="14">
    <location>
        <begin position="421"/>
        <end position="505"/>
    </location>
</feature>
<dbReference type="GO" id="GO:0005737">
    <property type="term" value="C:cytoplasm"/>
    <property type="evidence" value="ECO:0007669"/>
    <property type="project" value="UniProtKB-SubCell"/>
</dbReference>
<accession>A0A7V3RG00</accession>
<dbReference type="InterPro" id="IPR015939">
    <property type="entry name" value="Fum_Rdtase/Succ_DH_flav-like_C"/>
</dbReference>
<gene>
    <name evidence="15" type="primary">nadB</name>
    <name evidence="15" type="ORF">ENX68_00120</name>
</gene>
<evidence type="ECO:0000256" key="2">
    <source>
        <dbReference type="ARBA" id="ARBA00004950"/>
    </source>
</evidence>
<dbReference type="GO" id="GO:0034628">
    <property type="term" value="P:'de novo' NAD+ biosynthetic process from L-aspartate"/>
    <property type="evidence" value="ECO:0007669"/>
    <property type="project" value="TreeGrafter"/>
</dbReference>
<comment type="subcellular location">
    <subcellularLocation>
        <location evidence="12">Cytoplasm</location>
    </subcellularLocation>
</comment>
<evidence type="ECO:0000256" key="9">
    <source>
        <dbReference type="ARBA" id="ARBA00048305"/>
    </source>
</evidence>
<proteinExistence type="inferred from homology"/>
<dbReference type="SUPFAM" id="SSF51905">
    <property type="entry name" value="FAD/NAD(P)-binding domain"/>
    <property type="match status" value="1"/>
</dbReference>
<organism evidence="15">
    <name type="scientific">candidate division WOR-3 bacterium</name>
    <dbReference type="NCBI Taxonomy" id="2052148"/>
    <lineage>
        <taxon>Bacteria</taxon>
        <taxon>Bacteria division WOR-3</taxon>
    </lineage>
</organism>
<dbReference type="InterPro" id="IPR003953">
    <property type="entry name" value="FAD-dep_OxRdtase_2_FAD-bd"/>
</dbReference>
<dbReference type="InterPro" id="IPR037099">
    <property type="entry name" value="Fum_R/Succ_DH_flav-like_C_sf"/>
</dbReference>
<dbReference type="Gene3D" id="3.90.700.10">
    <property type="entry name" value="Succinate dehydrogenase/fumarate reductase flavoprotein, catalytic domain"/>
    <property type="match status" value="1"/>
</dbReference>
<keyword evidence="7 12" id="KW-0274">FAD</keyword>
<dbReference type="InterPro" id="IPR036188">
    <property type="entry name" value="FAD/NAD-bd_sf"/>
</dbReference>
<dbReference type="SUPFAM" id="SSF56425">
    <property type="entry name" value="Succinate dehydrogenase/fumarate reductase flavoprotein, catalytic domain"/>
    <property type="match status" value="1"/>
</dbReference>
<evidence type="ECO:0000256" key="4">
    <source>
        <dbReference type="ARBA" id="ARBA00012173"/>
    </source>
</evidence>
<dbReference type="Gene3D" id="1.20.58.100">
    <property type="entry name" value="Fumarate reductase/succinate dehydrogenase flavoprotein-like, C-terminal domain"/>
    <property type="match status" value="1"/>
</dbReference>
<dbReference type="PANTHER" id="PTHR42716:SF2">
    <property type="entry name" value="L-ASPARTATE OXIDASE, CHLOROPLASTIC"/>
    <property type="match status" value="1"/>
</dbReference>
<evidence type="ECO:0000256" key="11">
    <source>
        <dbReference type="PIRSR" id="PIRSR000171-1"/>
    </source>
</evidence>
<dbReference type="FunFam" id="3.90.700.10:FF:000002">
    <property type="entry name" value="L-aspartate oxidase"/>
    <property type="match status" value="1"/>
</dbReference>
<evidence type="ECO:0000256" key="1">
    <source>
        <dbReference type="ARBA" id="ARBA00001974"/>
    </source>
</evidence>
<dbReference type="AlphaFoldDB" id="A0A7V3RG00"/>
<evidence type="ECO:0000256" key="10">
    <source>
        <dbReference type="NCBIfam" id="TIGR00551"/>
    </source>
</evidence>
<comment type="pathway">
    <text evidence="2 12">Cofactor biosynthesis; NAD(+) biosynthesis; iminoaspartate from L-aspartate (oxidase route): step 1/1.</text>
</comment>
<name>A0A7V3RG00_UNCW3</name>
<dbReference type="UniPathway" id="UPA00253">
    <property type="reaction ID" value="UER00326"/>
</dbReference>
<feature type="domain" description="FAD-dependent oxidoreductase 2 FAD-binding" evidence="13">
    <location>
        <begin position="6"/>
        <end position="378"/>
    </location>
</feature>
<dbReference type="SUPFAM" id="SSF46977">
    <property type="entry name" value="Succinate dehydrogenase/fumarate reductase flavoprotein C-terminal domain"/>
    <property type="match status" value="1"/>
</dbReference>
<evidence type="ECO:0000259" key="13">
    <source>
        <dbReference type="Pfam" id="PF00890"/>
    </source>
</evidence>
<dbReference type="Gene3D" id="3.50.50.60">
    <property type="entry name" value="FAD/NAD(P)-binding domain"/>
    <property type="match status" value="1"/>
</dbReference>
<comment type="cofactor">
    <cofactor evidence="1 12">
        <name>FAD</name>
        <dbReference type="ChEBI" id="CHEBI:57692"/>
    </cofactor>
</comment>
<evidence type="ECO:0000256" key="8">
    <source>
        <dbReference type="ARBA" id="ARBA00023002"/>
    </source>
</evidence>
<dbReference type="PRINTS" id="PR00368">
    <property type="entry name" value="FADPNR"/>
</dbReference>
<dbReference type="PRINTS" id="PR00411">
    <property type="entry name" value="PNDRDTASEI"/>
</dbReference>
<evidence type="ECO:0000256" key="12">
    <source>
        <dbReference type="RuleBase" id="RU362049"/>
    </source>
</evidence>
<keyword evidence="6 12" id="KW-0662">Pyridine nucleotide biosynthesis</keyword>
<dbReference type="GO" id="GO:0008734">
    <property type="term" value="F:L-aspartate oxidase activity"/>
    <property type="evidence" value="ECO:0007669"/>
    <property type="project" value="UniProtKB-UniRule"/>
</dbReference>
<dbReference type="PIRSF" id="PIRSF000171">
    <property type="entry name" value="SDHA_APRA_LASPO"/>
    <property type="match status" value="1"/>
</dbReference>